<organism evidence="7 8">
    <name type="scientific">Variovorax paradoxus</name>
    <dbReference type="NCBI Taxonomy" id="34073"/>
    <lineage>
        <taxon>Bacteria</taxon>
        <taxon>Pseudomonadati</taxon>
        <taxon>Pseudomonadota</taxon>
        <taxon>Betaproteobacteria</taxon>
        <taxon>Burkholderiales</taxon>
        <taxon>Comamonadaceae</taxon>
        <taxon>Variovorax</taxon>
    </lineage>
</organism>
<feature type="transmembrane region" description="Helical" evidence="6">
    <location>
        <begin position="6"/>
        <end position="29"/>
    </location>
</feature>
<protein>
    <submittedName>
        <fullName evidence="7">Dihydroorotate dehydrogenase</fullName>
    </submittedName>
</protein>
<comment type="subcellular location">
    <subcellularLocation>
        <location evidence="1">Membrane</location>
        <topology evidence="1">Multi-pass membrane protein</topology>
    </subcellularLocation>
</comment>
<feature type="transmembrane region" description="Helical" evidence="6">
    <location>
        <begin position="258"/>
        <end position="279"/>
    </location>
</feature>
<evidence type="ECO:0000256" key="1">
    <source>
        <dbReference type="ARBA" id="ARBA00004141"/>
    </source>
</evidence>
<feature type="transmembrane region" description="Helical" evidence="6">
    <location>
        <begin position="41"/>
        <end position="59"/>
    </location>
</feature>
<comment type="caution">
    <text evidence="7">The sequence shown here is derived from an EMBL/GenBank/DDBJ whole genome shotgun (WGS) entry which is preliminary data.</text>
</comment>
<feature type="region of interest" description="Disordered" evidence="5">
    <location>
        <begin position="283"/>
        <end position="302"/>
    </location>
</feature>
<dbReference type="EMBL" id="JXQQ01000119">
    <property type="protein sequence ID" value="KIQ17771.1"/>
    <property type="molecule type" value="Genomic_DNA"/>
</dbReference>
<proteinExistence type="predicted"/>
<gene>
    <name evidence="7" type="ORF">RT97_29750</name>
</gene>
<feature type="transmembrane region" description="Helical" evidence="6">
    <location>
        <begin position="65"/>
        <end position="85"/>
    </location>
</feature>
<accession>A0A0D0LCK0</accession>
<dbReference type="Pfam" id="PF02535">
    <property type="entry name" value="Zip"/>
    <property type="match status" value="1"/>
</dbReference>
<feature type="compositionally biased region" description="Basic and acidic residues" evidence="5">
    <location>
        <begin position="106"/>
        <end position="116"/>
    </location>
</feature>
<dbReference type="GO" id="GO:0046873">
    <property type="term" value="F:metal ion transmembrane transporter activity"/>
    <property type="evidence" value="ECO:0007669"/>
    <property type="project" value="InterPro"/>
</dbReference>
<sequence length="302" mass="32035">MNLIVIIAATLVAGIGSVWLAALLLRVGVRSGSGGVNPQHLLSLAAGALLATAFMHLLPEAFESRIEPALLFAVLLFGLVFFFLLDKAELWHHGHEHHHGNSAEGPDAHKGHDHAHAHDHHGHGHAHDHAPKGGGSWAVLTGDSVHCFGDGILIASAFVADIRLGLVAALAVLAHEVPHHIGDLVVLRQSSANQRVALVKVSLAGTMTMLGGIAGWWLVDQLHGWLPYFLVLAGSSFVYVALADLIPQLQKRLPARQTAAQVLWLVAGIVLVTLVSRLAHGEHGHEHGHDAGHGEAGHVHKD</sequence>
<dbReference type="InterPro" id="IPR003689">
    <property type="entry name" value="ZIP"/>
</dbReference>
<dbReference type="GO" id="GO:0016020">
    <property type="term" value="C:membrane"/>
    <property type="evidence" value="ECO:0007669"/>
    <property type="project" value="UniProtKB-SubCell"/>
</dbReference>
<evidence type="ECO:0000256" key="4">
    <source>
        <dbReference type="ARBA" id="ARBA00023136"/>
    </source>
</evidence>
<feature type="region of interest" description="Disordered" evidence="5">
    <location>
        <begin position="95"/>
        <end position="131"/>
    </location>
</feature>
<evidence type="ECO:0000256" key="6">
    <source>
        <dbReference type="SAM" id="Phobius"/>
    </source>
</evidence>
<feature type="transmembrane region" description="Helical" evidence="6">
    <location>
        <begin position="197"/>
        <end position="219"/>
    </location>
</feature>
<dbReference type="AlphaFoldDB" id="A0A0D0LCK0"/>
<keyword evidence="3 6" id="KW-1133">Transmembrane helix</keyword>
<evidence type="ECO:0000256" key="3">
    <source>
        <dbReference type="ARBA" id="ARBA00022989"/>
    </source>
</evidence>
<keyword evidence="4 6" id="KW-0472">Membrane</keyword>
<name>A0A0D0LCK0_VARPD</name>
<dbReference type="Proteomes" id="UP000032067">
    <property type="component" value="Unassembled WGS sequence"/>
</dbReference>
<evidence type="ECO:0000256" key="5">
    <source>
        <dbReference type="SAM" id="MobiDB-lite"/>
    </source>
</evidence>
<keyword evidence="2 6" id="KW-0812">Transmembrane</keyword>
<feature type="transmembrane region" description="Helical" evidence="6">
    <location>
        <begin position="225"/>
        <end position="246"/>
    </location>
</feature>
<evidence type="ECO:0000313" key="7">
    <source>
        <dbReference type="EMBL" id="KIQ17771.1"/>
    </source>
</evidence>
<reference evidence="7 8" key="1">
    <citation type="submission" date="2014-12" db="EMBL/GenBank/DDBJ databases">
        <title>16Stimator: statistical estimation of ribosomal gene copy numbers from draft genome assemblies.</title>
        <authorList>
            <person name="Perisin M.A."/>
            <person name="Vetter M."/>
            <person name="Gilbert J.A."/>
            <person name="Bergelson J."/>
        </authorList>
    </citation>
    <scope>NUCLEOTIDE SEQUENCE [LARGE SCALE GENOMIC DNA]</scope>
    <source>
        <strain evidence="7 8">MEDvA23</strain>
    </source>
</reference>
<dbReference type="PANTHER" id="PTHR16950:SF16">
    <property type="entry name" value="ZINC TRANSPORTER ZIP13"/>
    <property type="match status" value="1"/>
</dbReference>
<dbReference type="PANTHER" id="PTHR16950">
    <property type="entry name" value="ZINC TRANSPORTER SLC39A7 HISTIDINE-RICH MEMBRANE PROTEIN KE4"/>
    <property type="match status" value="1"/>
</dbReference>
<dbReference type="OrthoDB" id="9806593at2"/>
<evidence type="ECO:0000256" key="2">
    <source>
        <dbReference type="ARBA" id="ARBA00022692"/>
    </source>
</evidence>
<evidence type="ECO:0000313" key="8">
    <source>
        <dbReference type="Proteomes" id="UP000032067"/>
    </source>
</evidence>
<dbReference type="RefSeq" id="WP_042582461.1">
    <property type="nucleotide sequence ID" value="NZ_JXQQ01000119.1"/>
</dbReference>